<protein>
    <submittedName>
        <fullName evidence="1">Uncharacterized protein</fullName>
    </submittedName>
</protein>
<evidence type="ECO:0000313" key="2">
    <source>
        <dbReference type="Proteomes" id="UP000054549"/>
    </source>
</evidence>
<dbReference type="EMBL" id="KN818226">
    <property type="protein sequence ID" value="KIL69063.1"/>
    <property type="molecule type" value="Genomic_DNA"/>
</dbReference>
<accession>A0A0C2XJ68</accession>
<evidence type="ECO:0000313" key="1">
    <source>
        <dbReference type="EMBL" id="KIL69063.1"/>
    </source>
</evidence>
<organism evidence="1 2">
    <name type="scientific">Amanita muscaria (strain Koide BX008)</name>
    <dbReference type="NCBI Taxonomy" id="946122"/>
    <lineage>
        <taxon>Eukaryota</taxon>
        <taxon>Fungi</taxon>
        <taxon>Dikarya</taxon>
        <taxon>Basidiomycota</taxon>
        <taxon>Agaricomycotina</taxon>
        <taxon>Agaricomycetes</taxon>
        <taxon>Agaricomycetidae</taxon>
        <taxon>Agaricales</taxon>
        <taxon>Pluteineae</taxon>
        <taxon>Amanitaceae</taxon>
        <taxon>Amanita</taxon>
    </lineage>
</organism>
<keyword evidence="2" id="KW-1185">Reference proteome</keyword>
<dbReference type="HOGENOM" id="CLU_2209361_0_0_1"/>
<proteinExistence type="predicted"/>
<sequence length="107" mass="12566">MESICMRRDFFGFYVHSSMSPLNFGALSIGYNVYVNDVLGFVGFLCLFCANNANLKFNCIASLWPLKIRKEVDIVLCFSLETRRRNERYKLEMLAMLIDEEKCCRRR</sequence>
<dbReference type="AlphaFoldDB" id="A0A0C2XJ68"/>
<name>A0A0C2XJ68_AMAMK</name>
<gene>
    <name evidence="1" type="ORF">M378DRAFT_763542</name>
</gene>
<dbReference type="InParanoid" id="A0A0C2XJ68"/>
<reference evidence="1 2" key="1">
    <citation type="submission" date="2014-04" db="EMBL/GenBank/DDBJ databases">
        <title>Evolutionary Origins and Diversification of the Mycorrhizal Mutualists.</title>
        <authorList>
            <consortium name="DOE Joint Genome Institute"/>
            <consortium name="Mycorrhizal Genomics Consortium"/>
            <person name="Kohler A."/>
            <person name="Kuo A."/>
            <person name="Nagy L.G."/>
            <person name="Floudas D."/>
            <person name="Copeland A."/>
            <person name="Barry K.W."/>
            <person name="Cichocki N."/>
            <person name="Veneault-Fourrey C."/>
            <person name="LaButti K."/>
            <person name="Lindquist E.A."/>
            <person name="Lipzen A."/>
            <person name="Lundell T."/>
            <person name="Morin E."/>
            <person name="Murat C."/>
            <person name="Riley R."/>
            <person name="Ohm R."/>
            <person name="Sun H."/>
            <person name="Tunlid A."/>
            <person name="Henrissat B."/>
            <person name="Grigoriev I.V."/>
            <person name="Hibbett D.S."/>
            <person name="Martin F."/>
        </authorList>
    </citation>
    <scope>NUCLEOTIDE SEQUENCE [LARGE SCALE GENOMIC DNA]</scope>
    <source>
        <strain evidence="1 2">Koide BX008</strain>
    </source>
</reference>
<dbReference type="Proteomes" id="UP000054549">
    <property type="component" value="Unassembled WGS sequence"/>
</dbReference>